<dbReference type="EMBL" id="QGKY02000089">
    <property type="protein sequence ID" value="KAF2611311.1"/>
    <property type="molecule type" value="Genomic_DNA"/>
</dbReference>
<dbReference type="AlphaFoldDB" id="A0A8S9LZR9"/>
<name>A0A8S9LZR9_BRACR</name>
<gene>
    <name evidence="2" type="ORF">F2Q70_00009196</name>
</gene>
<evidence type="ECO:0000313" key="2">
    <source>
        <dbReference type="EMBL" id="KAF2611311.1"/>
    </source>
</evidence>
<protein>
    <submittedName>
        <fullName evidence="2">Uncharacterized protein</fullName>
    </submittedName>
</protein>
<evidence type="ECO:0000256" key="1">
    <source>
        <dbReference type="SAM" id="MobiDB-lite"/>
    </source>
</evidence>
<sequence length="123" mass="13911">MPNGRGCPWTREAASKEAEDNVASSDEGTGAEQERSTVATNPRERRPQTLISRCLQLPNNPPSKANPRNHEHGPTYQPVAYHHRRYEVVTPTDDAVARETNSKITAFKSNHRDRIHPFNRESL</sequence>
<reference evidence="2" key="1">
    <citation type="submission" date="2019-12" db="EMBL/GenBank/DDBJ databases">
        <title>Genome sequencing and annotation of Brassica cretica.</title>
        <authorList>
            <person name="Studholme D.J."/>
            <person name="Sarris P.F."/>
        </authorList>
    </citation>
    <scope>NUCLEOTIDE SEQUENCE</scope>
    <source>
        <strain evidence="2">PFS-102/07</strain>
        <tissue evidence="2">Leaf</tissue>
    </source>
</reference>
<proteinExistence type="predicted"/>
<comment type="caution">
    <text evidence="2">The sequence shown here is derived from an EMBL/GenBank/DDBJ whole genome shotgun (WGS) entry which is preliminary data.</text>
</comment>
<accession>A0A8S9LZR9</accession>
<organism evidence="2">
    <name type="scientific">Brassica cretica</name>
    <name type="common">Mustard</name>
    <dbReference type="NCBI Taxonomy" id="69181"/>
    <lineage>
        <taxon>Eukaryota</taxon>
        <taxon>Viridiplantae</taxon>
        <taxon>Streptophyta</taxon>
        <taxon>Embryophyta</taxon>
        <taxon>Tracheophyta</taxon>
        <taxon>Spermatophyta</taxon>
        <taxon>Magnoliopsida</taxon>
        <taxon>eudicotyledons</taxon>
        <taxon>Gunneridae</taxon>
        <taxon>Pentapetalae</taxon>
        <taxon>rosids</taxon>
        <taxon>malvids</taxon>
        <taxon>Brassicales</taxon>
        <taxon>Brassicaceae</taxon>
        <taxon>Brassiceae</taxon>
        <taxon>Brassica</taxon>
    </lineage>
</organism>
<feature type="region of interest" description="Disordered" evidence="1">
    <location>
        <begin position="1"/>
        <end position="76"/>
    </location>
</feature>